<feature type="transmembrane region" description="Helical" evidence="2">
    <location>
        <begin position="98"/>
        <end position="114"/>
    </location>
</feature>
<dbReference type="Pfam" id="PF13185">
    <property type="entry name" value="GAF_2"/>
    <property type="match status" value="1"/>
</dbReference>
<accession>A0ABS1KRL9</accession>
<feature type="domain" description="PAS" evidence="3">
    <location>
        <begin position="475"/>
        <end position="501"/>
    </location>
</feature>
<reference evidence="5 6" key="1">
    <citation type="submission" date="2021-01" db="EMBL/GenBank/DDBJ databases">
        <title>Chryseolinea sp. Jin1 Genome sequencing and assembly.</title>
        <authorList>
            <person name="Kim I."/>
        </authorList>
    </citation>
    <scope>NUCLEOTIDE SEQUENCE [LARGE SCALE GENOMIC DNA]</scope>
    <source>
        <strain evidence="5 6">Jin1</strain>
    </source>
</reference>
<comment type="caution">
    <text evidence="5">The sequence shown here is derived from an EMBL/GenBank/DDBJ whole genome shotgun (WGS) entry which is preliminary data.</text>
</comment>
<evidence type="ECO:0000313" key="6">
    <source>
        <dbReference type="Proteomes" id="UP000613030"/>
    </source>
</evidence>
<dbReference type="Pfam" id="PF13426">
    <property type="entry name" value="PAS_9"/>
    <property type="match status" value="1"/>
</dbReference>
<dbReference type="RefSeq" id="WP_202009892.1">
    <property type="nucleotide sequence ID" value="NZ_JAERRB010000003.1"/>
</dbReference>
<evidence type="ECO:0000256" key="1">
    <source>
        <dbReference type="SAM" id="Coils"/>
    </source>
</evidence>
<dbReference type="Gene3D" id="3.30.450.20">
    <property type="entry name" value="PAS domain"/>
    <property type="match status" value="1"/>
</dbReference>
<dbReference type="Proteomes" id="UP000613030">
    <property type="component" value="Unassembled WGS sequence"/>
</dbReference>
<dbReference type="InterPro" id="IPR003018">
    <property type="entry name" value="GAF"/>
</dbReference>
<keyword evidence="1" id="KW-0175">Coiled coil</keyword>
<protein>
    <submittedName>
        <fullName evidence="5">PAS domain S-box protein</fullName>
    </submittedName>
</protein>
<organism evidence="5 6">
    <name type="scientific">Chryseolinea lacunae</name>
    <dbReference type="NCBI Taxonomy" id="2801331"/>
    <lineage>
        <taxon>Bacteria</taxon>
        <taxon>Pseudomonadati</taxon>
        <taxon>Bacteroidota</taxon>
        <taxon>Cytophagia</taxon>
        <taxon>Cytophagales</taxon>
        <taxon>Fulvivirgaceae</taxon>
        <taxon>Chryseolinea</taxon>
    </lineage>
</organism>
<dbReference type="CDD" id="cd00130">
    <property type="entry name" value="PAS"/>
    <property type="match status" value="1"/>
</dbReference>
<feature type="transmembrane region" description="Helical" evidence="2">
    <location>
        <begin position="31"/>
        <end position="62"/>
    </location>
</feature>
<feature type="transmembrane region" description="Helical" evidence="2">
    <location>
        <begin position="157"/>
        <end position="177"/>
    </location>
</feature>
<feature type="coiled-coil region" evidence="1">
    <location>
        <begin position="412"/>
        <end position="467"/>
    </location>
</feature>
<keyword evidence="2" id="KW-1133">Transmembrane helix</keyword>
<gene>
    <name evidence="5" type="ORF">JI741_12740</name>
</gene>
<dbReference type="PANTHER" id="PTHR24422">
    <property type="entry name" value="CHEMOTAXIS PROTEIN METHYLTRANSFERASE"/>
    <property type="match status" value="1"/>
</dbReference>
<evidence type="ECO:0000313" key="5">
    <source>
        <dbReference type="EMBL" id="MBL0742089.1"/>
    </source>
</evidence>
<dbReference type="SUPFAM" id="SSF55785">
    <property type="entry name" value="PYP-like sensor domain (PAS domain)"/>
    <property type="match status" value="1"/>
</dbReference>
<dbReference type="SMART" id="SM00086">
    <property type="entry name" value="PAC"/>
    <property type="match status" value="1"/>
</dbReference>
<name>A0ABS1KRL9_9BACT</name>
<keyword evidence="2" id="KW-0812">Transmembrane</keyword>
<proteinExistence type="predicted"/>
<dbReference type="SUPFAM" id="SSF55781">
    <property type="entry name" value="GAF domain-like"/>
    <property type="match status" value="1"/>
</dbReference>
<dbReference type="PROSITE" id="PS50112">
    <property type="entry name" value="PAS"/>
    <property type="match status" value="1"/>
</dbReference>
<dbReference type="InterPro" id="IPR050903">
    <property type="entry name" value="Bact_Chemotaxis_MeTrfase"/>
</dbReference>
<dbReference type="InterPro" id="IPR001610">
    <property type="entry name" value="PAC"/>
</dbReference>
<dbReference type="PANTHER" id="PTHR24422:SF10">
    <property type="entry name" value="CHEMOTAXIS PROTEIN METHYLTRANSFERASE 2"/>
    <property type="match status" value="1"/>
</dbReference>
<feature type="domain" description="PAC" evidence="4">
    <location>
        <begin position="530"/>
        <end position="582"/>
    </location>
</feature>
<dbReference type="SMART" id="SM00065">
    <property type="entry name" value="GAF"/>
    <property type="match status" value="1"/>
</dbReference>
<keyword evidence="6" id="KW-1185">Reference proteome</keyword>
<dbReference type="InterPro" id="IPR035965">
    <property type="entry name" value="PAS-like_dom_sf"/>
</dbReference>
<dbReference type="EMBL" id="JAERRB010000003">
    <property type="protein sequence ID" value="MBL0742089.1"/>
    <property type="molecule type" value="Genomic_DNA"/>
</dbReference>
<dbReference type="NCBIfam" id="TIGR00229">
    <property type="entry name" value="sensory_box"/>
    <property type="match status" value="1"/>
</dbReference>
<sequence length="594" mass="67524">MANEIVLTRAEEKEAFREVNEKSDRIMSFAILAYFGFGLFLSTFYGTLVLALGIGGLCVAVYFVTRSLLPETSLYQYVMSAVLAVFSAQFIYQMHGMFEMHFFFFVGSALLITFRNWRLVIPLLLLTVVHHTLFAWLQYNGMKEIYFTQLDYMDLQAFLFHALLAAVIMSICGYWAYDLERTTRRDAFKNIILAKQLANVKSNIAFADSMSKGNLNVEYGALDNTDALGKSLILMQENLRIANAREQEDKFITVGITKVSDIIRHHGNDFEKLSHEFISGLVKYTQLNQGALFLQEEDENGEAYLTLSACYAYDRKKHLQMRVGLGEGLVGQCYLERDEIYLTKVPENYTRITSGLGEATPGCILLVPVKTQDAVVGVIELASFRPLLPHEKQFIHKAAENIASAIISSRTTDRIKRLLTESQQKAEELRAQEEEMRQNMEELSATQEEMSRKATETENRINAIEESGISSIEFDLDGTILQANRHFLGLMGYSLNEITGKHHRIFVDPKTASSADYAEFWEDLRRGVPRPGEYSRVTKSGARVFIKGSYSIIRDQQGKPVRILKLATDITQLKKQQELMIDEKDFNAPIISYQ</sequence>
<dbReference type="InterPro" id="IPR000700">
    <property type="entry name" value="PAS-assoc_C"/>
</dbReference>
<evidence type="ECO:0000256" key="2">
    <source>
        <dbReference type="SAM" id="Phobius"/>
    </source>
</evidence>
<dbReference type="Gene3D" id="3.30.450.40">
    <property type="match status" value="1"/>
</dbReference>
<keyword evidence="2" id="KW-0472">Membrane</keyword>
<dbReference type="PROSITE" id="PS50113">
    <property type="entry name" value="PAC"/>
    <property type="match status" value="1"/>
</dbReference>
<dbReference type="InterPro" id="IPR029016">
    <property type="entry name" value="GAF-like_dom_sf"/>
</dbReference>
<feature type="transmembrane region" description="Helical" evidence="2">
    <location>
        <begin position="119"/>
        <end position="137"/>
    </location>
</feature>
<evidence type="ECO:0000259" key="4">
    <source>
        <dbReference type="PROSITE" id="PS50113"/>
    </source>
</evidence>
<evidence type="ECO:0000259" key="3">
    <source>
        <dbReference type="PROSITE" id="PS50112"/>
    </source>
</evidence>
<dbReference type="InterPro" id="IPR000014">
    <property type="entry name" value="PAS"/>
</dbReference>